<comment type="catalytic activity">
    <reaction evidence="13">
        <text>4-methyl-5-(2-phosphooxyethyl)-thiazole + 4-amino-2-methyl-5-(diphosphooxymethyl)pyrimidine + H(+) = thiamine phosphate + diphosphate</text>
        <dbReference type="Rhea" id="RHEA:22328"/>
        <dbReference type="ChEBI" id="CHEBI:15378"/>
        <dbReference type="ChEBI" id="CHEBI:33019"/>
        <dbReference type="ChEBI" id="CHEBI:37575"/>
        <dbReference type="ChEBI" id="CHEBI:57841"/>
        <dbReference type="ChEBI" id="CHEBI:58296"/>
        <dbReference type="EC" id="2.5.1.3"/>
    </reaction>
</comment>
<sequence length="653" mass="69042">MGKPDVDYSIYLVTDSTEAILGKRDLGKVVEQALEGGVTLVQYRDKTSDTGHLIYTARTLHRACKARNIPLIINDRVDVALEIDCEGVHLGQDDMDIASARRLLGPSKIIGATVSTLSQARIAVDRGADYLGIGTLYATSTKKNTKEIIGINGIRKILHFLSVQEDAAAREIKTVCIGGINASNLQLIKHQLYAPDPFSQRGITKTIDGVAIVSAIMGSLTPKASSEHLTHLFHTPPPFSTILSPSPSSSSSSSPYTNKPTPTPTTLLPSILSVPTHNPLSHNMTNLVVQNFAASIALSIGASPIMSTNGLEASDLANLHGGLVINMGTATPEALHNHRLAIRAYNGVGGPIVLDPVGAGATGARREALGFLVASGWFSVVKGNESEILAVAQASGLSFTSSYSSGSRISGGGGGGGGQQRGVDSGSSSLSLLEKAYIVKKIASRERNVVLMTGAVDVLSDGHTTYAVRNGHAYLGMITGSGCTLGTTISAYLAAARMDRKVRRQSDINTVLSTILHYEIAAERAASLSSVHGPGTFVPAFIDALYQLRVEAVRYADAERGAGDDDADGDIETYADEGCKAGVRRYPGTKPSLWLEAMRVEPLNSIPDAGLLHEEVGLTDMDREIAYEVKTDADADADADMEGEDVPEAEKYY</sequence>
<keyword evidence="19" id="KW-0812">Transmembrane</keyword>
<gene>
    <name evidence="21" type="ORF">K491DRAFT_665284</name>
</gene>
<evidence type="ECO:0000256" key="9">
    <source>
        <dbReference type="ARBA" id="ARBA00022777"/>
    </source>
</evidence>
<dbReference type="PRINTS" id="PR01099">
    <property type="entry name" value="HYETHTZKNASE"/>
</dbReference>
<evidence type="ECO:0000256" key="1">
    <source>
        <dbReference type="ARBA" id="ARBA00001771"/>
    </source>
</evidence>
<evidence type="ECO:0000256" key="12">
    <source>
        <dbReference type="ARBA" id="ARBA00022977"/>
    </source>
</evidence>
<evidence type="ECO:0000256" key="6">
    <source>
        <dbReference type="ARBA" id="ARBA00022679"/>
    </source>
</evidence>
<feature type="region of interest" description="Disordered" evidence="18">
    <location>
        <begin position="240"/>
        <end position="268"/>
    </location>
</feature>
<dbReference type="GO" id="GO:0009229">
    <property type="term" value="P:thiamine diphosphate biosynthetic process"/>
    <property type="evidence" value="ECO:0007669"/>
    <property type="project" value="UniProtKB-UniPathway"/>
</dbReference>
<accession>A0A6A6SVF4</accession>
<comment type="cofactor">
    <cofactor evidence="2">
        <name>Mg(2+)</name>
        <dbReference type="ChEBI" id="CHEBI:18420"/>
    </cofactor>
</comment>
<evidence type="ECO:0000256" key="19">
    <source>
        <dbReference type="SAM" id="Phobius"/>
    </source>
</evidence>
<keyword evidence="19" id="KW-1133">Transmembrane helix</keyword>
<comment type="catalytic activity">
    <reaction evidence="1">
        <text>5-(2-hydroxyethyl)-4-methylthiazole + ATP = 4-methyl-5-(2-phosphooxyethyl)-thiazole + ADP + H(+)</text>
        <dbReference type="Rhea" id="RHEA:24212"/>
        <dbReference type="ChEBI" id="CHEBI:15378"/>
        <dbReference type="ChEBI" id="CHEBI:17957"/>
        <dbReference type="ChEBI" id="CHEBI:30616"/>
        <dbReference type="ChEBI" id="CHEBI:58296"/>
        <dbReference type="ChEBI" id="CHEBI:456216"/>
        <dbReference type="EC" id="2.7.1.50"/>
    </reaction>
</comment>
<dbReference type="PANTHER" id="PTHR20857">
    <property type="entry name" value="THIAMINE-PHOSPHATE PYROPHOSPHORYLASE"/>
    <property type="match status" value="1"/>
</dbReference>
<dbReference type="EMBL" id="MU004422">
    <property type="protein sequence ID" value="KAF2651572.1"/>
    <property type="molecule type" value="Genomic_DNA"/>
</dbReference>
<dbReference type="Proteomes" id="UP000799324">
    <property type="component" value="Unassembled WGS sequence"/>
</dbReference>
<evidence type="ECO:0000256" key="13">
    <source>
        <dbReference type="ARBA" id="ARBA00047334"/>
    </source>
</evidence>
<organism evidence="21 22">
    <name type="scientific">Lophiostoma macrostomum CBS 122681</name>
    <dbReference type="NCBI Taxonomy" id="1314788"/>
    <lineage>
        <taxon>Eukaryota</taxon>
        <taxon>Fungi</taxon>
        <taxon>Dikarya</taxon>
        <taxon>Ascomycota</taxon>
        <taxon>Pezizomycotina</taxon>
        <taxon>Dothideomycetes</taxon>
        <taxon>Pleosporomycetidae</taxon>
        <taxon>Pleosporales</taxon>
        <taxon>Lophiostomataceae</taxon>
        <taxon>Lophiostoma</taxon>
    </lineage>
</organism>
<feature type="region of interest" description="Disordered" evidence="18">
    <location>
        <begin position="630"/>
        <end position="653"/>
    </location>
</feature>
<reference evidence="21" key="1">
    <citation type="journal article" date="2020" name="Stud. Mycol.">
        <title>101 Dothideomycetes genomes: a test case for predicting lifestyles and emergence of pathogens.</title>
        <authorList>
            <person name="Haridas S."/>
            <person name="Albert R."/>
            <person name="Binder M."/>
            <person name="Bloem J."/>
            <person name="Labutti K."/>
            <person name="Salamov A."/>
            <person name="Andreopoulos B."/>
            <person name="Baker S."/>
            <person name="Barry K."/>
            <person name="Bills G."/>
            <person name="Bluhm B."/>
            <person name="Cannon C."/>
            <person name="Castanera R."/>
            <person name="Culley D."/>
            <person name="Daum C."/>
            <person name="Ezra D."/>
            <person name="Gonzalez J."/>
            <person name="Henrissat B."/>
            <person name="Kuo A."/>
            <person name="Liang C."/>
            <person name="Lipzen A."/>
            <person name="Lutzoni F."/>
            <person name="Magnuson J."/>
            <person name="Mondo S."/>
            <person name="Nolan M."/>
            <person name="Ohm R."/>
            <person name="Pangilinan J."/>
            <person name="Park H.-J."/>
            <person name="Ramirez L."/>
            <person name="Alfaro M."/>
            <person name="Sun H."/>
            <person name="Tritt A."/>
            <person name="Yoshinaga Y."/>
            <person name="Zwiers L.-H."/>
            <person name="Turgeon B."/>
            <person name="Goodwin S."/>
            <person name="Spatafora J."/>
            <person name="Crous P."/>
            <person name="Grigoriev I."/>
        </authorList>
    </citation>
    <scope>NUCLEOTIDE SEQUENCE</scope>
    <source>
        <strain evidence="21">CBS 122681</strain>
    </source>
</reference>
<evidence type="ECO:0000256" key="5">
    <source>
        <dbReference type="ARBA" id="ARBA00005165"/>
    </source>
</evidence>
<evidence type="ECO:0000259" key="20">
    <source>
        <dbReference type="Pfam" id="PF02581"/>
    </source>
</evidence>
<dbReference type="SUPFAM" id="SSF53613">
    <property type="entry name" value="Ribokinase-like"/>
    <property type="match status" value="1"/>
</dbReference>
<dbReference type="InterPro" id="IPR000417">
    <property type="entry name" value="Hyethyz_kinase"/>
</dbReference>
<keyword evidence="19" id="KW-0472">Membrane</keyword>
<dbReference type="AlphaFoldDB" id="A0A6A6SVF4"/>
<dbReference type="InterPro" id="IPR036206">
    <property type="entry name" value="ThiamineP_synth_sf"/>
</dbReference>
<dbReference type="OrthoDB" id="4994at2759"/>
<keyword evidence="12" id="KW-0784">Thiamine biosynthesis</keyword>
<evidence type="ECO:0000313" key="21">
    <source>
        <dbReference type="EMBL" id="KAF2651572.1"/>
    </source>
</evidence>
<dbReference type="CDD" id="cd00564">
    <property type="entry name" value="TMP_TenI"/>
    <property type="match status" value="1"/>
</dbReference>
<dbReference type="GO" id="GO:0000287">
    <property type="term" value="F:magnesium ion binding"/>
    <property type="evidence" value="ECO:0007669"/>
    <property type="project" value="InterPro"/>
</dbReference>
<comment type="function">
    <text evidence="3">Condenses 4-methyl-5-(beta-hydroxyethyl)thiazole monophosphate (THZ-P) and 2-methyl-4-amino-5-hydroxymethyl pyrimidine pyrophosphate (HMP-PP) to form thiamine monophosphate (TMP).</text>
</comment>
<comment type="pathway">
    <text evidence="4">Cofactor biosynthesis; thiamine diphosphate biosynthesis; 4-methyl-5-(2-phosphoethyl)-thiazole from 5-(2-hydroxyethyl)-4-methylthiazole: step 1/1.</text>
</comment>
<dbReference type="Gene3D" id="3.40.1190.20">
    <property type="match status" value="1"/>
</dbReference>
<comment type="pathway">
    <text evidence="5">Cofactor biosynthesis; thiamine diphosphate biosynthesis; thiamine phosphate from 4-amino-2-methyl-5-diphosphomethylpyrimidine and 4-methyl-5-(2-phosphoethyl)-thiazole: step 1/1.</text>
</comment>
<comment type="similarity">
    <text evidence="16">In the C-terminal section; belongs to the Thz kinase family.</text>
</comment>
<dbReference type="GO" id="GO:0005524">
    <property type="term" value="F:ATP binding"/>
    <property type="evidence" value="ECO:0007669"/>
    <property type="project" value="UniProtKB-KW"/>
</dbReference>
<evidence type="ECO:0000256" key="2">
    <source>
        <dbReference type="ARBA" id="ARBA00001946"/>
    </source>
</evidence>
<feature type="domain" description="Thiamine phosphate synthase/TenI" evidence="20">
    <location>
        <begin position="10"/>
        <end position="216"/>
    </location>
</feature>
<keyword evidence="7" id="KW-0479">Metal-binding</keyword>
<evidence type="ECO:0000256" key="10">
    <source>
        <dbReference type="ARBA" id="ARBA00022840"/>
    </source>
</evidence>
<dbReference type="InterPro" id="IPR022998">
    <property type="entry name" value="ThiamineP_synth_TenI"/>
</dbReference>
<keyword evidence="10" id="KW-0067">ATP-binding</keyword>
<name>A0A6A6SVF4_9PLEO</name>
<evidence type="ECO:0000256" key="7">
    <source>
        <dbReference type="ARBA" id="ARBA00022723"/>
    </source>
</evidence>
<dbReference type="SUPFAM" id="SSF51391">
    <property type="entry name" value="Thiamin phosphate synthase"/>
    <property type="match status" value="1"/>
</dbReference>
<dbReference type="HAMAP" id="MF_00228">
    <property type="entry name" value="Thz_kinase"/>
    <property type="match status" value="1"/>
</dbReference>
<dbReference type="Pfam" id="PF02110">
    <property type="entry name" value="HK"/>
    <property type="match status" value="2"/>
</dbReference>
<proteinExistence type="inferred from homology"/>
<keyword evidence="9" id="KW-0418">Kinase</keyword>
<keyword evidence="11" id="KW-0460">Magnesium</keyword>
<dbReference type="Pfam" id="PF02581">
    <property type="entry name" value="TMP-TENI"/>
    <property type="match status" value="1"/>
</dbReference>
<evidence type="ECO:0000256" key="4">
    <source>
        <dbReference type="ARBA" id="ARBA00004868"/>
    </source>
</evidence>
<evidence type="ECO:0000256" key="17">
    <source>
        <dbReference type="ARBA" id="ARBA00061283"/>
    </source>
</evidence>
<feature type="compositionally biased region" description="Acidic residues" evidence="18">
    <location>
        <begin position="634"/>
        <end position="647"/>
    </location>
</feature>
<evidence type="ECO:0000313" key="22">
    <source>
        <dbReference type="Proteomes" id="UP000799324"/>
    </source>
</evidence>
<dbReference type="GO" id="GO:0004417">
    <property type="term" value="F:hydroxyethylthiazole kinase activity"/>
    <property type="evidence" value="ECO:0007669"/>
    <property type="project" value="UniProtKB-EC"/>
</dbReference>
<evidence type="ECO:0000256" key="18">
    <source>
        <dbReference type="SAM" id="MobiDB-lite"/>
    </source>
</evidence>
<dbReference type="InterPro" id="IPR029056">
    <property type="entry name" value="Ribokinase-like"/>
</dbReference>
<evidence type="ECO:0000256" key="3">
    <source>
        <dbReference type="ARBA" id="ARBA00003814"/>
    </source>
</evidence>
<comment type="catalytic activity">
    <reaction evidence="14">
        <text>2-(2-carboxy-4-methylthiazol-5-yl)ethyl phosphate + 4-amino-2-methyl-5-(diphosphooxymethyl)pyrimidine + 2 H(+) = thiamine phosphate + CO2 + diphosphate</text>
        <dbReference type="Rhea" id="RHEA:47848"/>
        <dbReference type="ChEBI" id="CHEBI:15378"/>
        <dbReference type="ChEBI" id="CHEBI:16526"/>
        <dbReference type="ChEBI" id="CHEBI:33019"/>
        <dbReference type="ChEBI" id="CHEBI:37575"/>
        <dbReference type="ChEBI" id="CHEBI:57841"/>
        <dbReference type="ChEBI" id="CHEBI:62890"/>
        <dbReference type="EC" id="2.5.1.3"/>
    </reaction>
</comment>
<dbReference type="GO" id="GO:0009228">
    <property type="term" value="P:thiamine biosynthetic process"/>
    <property type="evidence" value="ECO:0007669"/>
    <property type="project" value="UniProtKB-KW"/>
</dbReference>
<comment type="similarity">
    <text evidence="17">In the N-terminal section; belongs to the thiamine-phosphate synthase family.</text>
</comment>
<protein>
    <submittedName>
        <fullName evidence="21">TMP-TENI-domain-containing protein</fullName>
    </submittedName>
</protein>
<evidence type="ECO:0000256" key="11">
    <source>
        <dbReference type="ARBA" id="ARBA00022842"/>
    </source>
</evidence>
<dbReference type="UniPathway" id="UPA00060">
    <property type="reaction ID" value="UER00139"/>
</dbReference>
<feature type="transmembrane region" description="Helical" evidence="19">
    <location>
        <begin position="473"/>
        <end position="495"/>
    </location>
</feature>
<dbReference type="PANTHER" id="PTHR20857:SF23">
    <property type="entry name" value="THIAMINE BIOSYNTHETIC BIFUNCTIONAL ENZYME"/>
    <property type="match status" value="1"/>
</dbReference>
<keyword evidence="22" id="KW-1185">Reference proteome</keyword>
<dbReference type="InterPro" id="IPR013785">
    <property type="entry name" value="Aldolase_TIM"/>
</dbReference>
<evidence type="ECO:0000256" key="14">
    <source>
        <dbReference type="ARBA" id="ARBA00047851"/>
    </source>
</evidence>
<dbReference type="InterPro" id="IPR034291">
    <property type="entry name" value="TMP_synthase"/>
</dbReference>
<dbReference type="FunFam" id="3.20.20.70:FF:000104">
    <property type="entry name" value="Thiamine biosynthetic bifunctional enzyme"/>
    <property type="match status" value="1"/>
</dbReference>
<evidence type="ECO:0000256" key="16">
    <source>
        <dbReference type="ARBA" id="ARBA00061146"/>
    </source>
</evidence>
<dbReference type="GO" id="GO:0004789">
    <property type="term" value="F:thiamine-phosphate diphosphorylase activity"/>
    <property type="evidence" value="ECO:0007669"/>
    <property type="project" value="UniProtKB-EC"/>
</dbReference>
<dbReference type="HAMAP" id="MF_00097">
    <property type="entry name" value="TMP_synthase"/>
    <property type="match status" value="1"/>
</dbReference>
<dbReference type="CDD" id="cd01170">
    <property type="entry name" value="THZ_kinase"/>
    <property type="match status" value="1"/>
</dbReference>
<dbReference type="GO" id="GO:0005737">
    <property type="term" value="C:cytoplasm"/>
    <property type="evidence" value="ECO:0007669"/>
    <property type="project" value="TreeGrafter"/>
</dbReference>
<keyword evidence="8" id="KW-0547">Nucleotide-binding</keyword>
<evidence type="ECO:0000256" key="8">
    <source>
        <dbReference type="ARBA" id="ARBA00022741"/>
    </source>
</evidence>
<dbReference type="NCBIfam" id="TIGR00693">
    <property type="entry name" value="thiE"/>
    <property type="match status" value="1"/>
</dbReference>
<evidence type="ECO:0000256" key="15">
    <source>
        <dbReference type="ARBA" id="ARBA00047883"/>
    </source>
</evidence>
<keyword evidence="6" id="KW-0808">Transferase</keyword>
<dbReference type="Gene3D" id="3.20.20.70">
    <property type="entry name" value="Aldolase class I"/>
    <property type="match status" value="1"/>
</dbReference>
<comment type="catalytic activity">
    <reaction evidence="15">
        <text>2-[(2R,5Z)-2-carboxy-4-methylthiazol-5(2H)-ylidene]ethyl phosphate + 4-amino-2-methyl-5-(diphosphooxymethyl)pyrimidine + 2 H(+) = thiamine phosphate + CO2 + diphosphate</text>
        <dbReference type="Rhea" id="RHEA:47844"/>
        <dbReference type="ChEBI" id="CHEBI:15378"/>
        <dbReference type="ChEBI" id="CHEBI:16526"/>
        <dbReference type="ChEBI" id="CHEBI:33019"/>
        <dbReference type="ChEBI" id="CHEBI:37575"/>
        <dbReference type="ChEBI" id="CHEBI:57841"/>
        <dbReference type="ChEBI" id="CHEBI:62899"/>
        <dbReference type="EC" id="2.5.1.3"/>
    </reaction>
</comment>